<dbReference type="GO" id="GO:0006633">
    <property type="term" value="P:fatty acid biosynthetic process"/>
    <property type="evidence" value="ECO:0007669"/>
    <property type="project" value="InterPro"/>
</dbReference>
<dbReference type="Gene3D" id="3.40.47.10">
    <property type="match status" value="2"/>
</dbReference>
<dbReference type="InterPro" id="IPR020841">
    <property type="entry name" value="PKS_Beta-ketoAc_synthase_dom"/>
</dbReference>
<feature type="domain" description="Ketosynthase family 3 (KS3)" evidence="6">
    <location>
        <begin position="1"/>
        <end position="256"/>
    </location>
</feature>
<name>A0A5N6JAC7_9EURO</name>
<protein>
    <submittedName>
        <fullName evidence="7">Thiolase-like protein</fullName>
    </submittedName>
</protein>
<feature type="compositionally biased region" description="Polar residues" evidence="5">
    <location>
        <begin position="222"/>
        <end position="241"/>
    </location>
</feature>
<dbReference type="PANTHER" id="PTHR43775:SF37">
    <property type="entry name" value="SI:DKEY-61P9.11"/>
    <property type="match status" value="1"/>
</dbReference>
<evidence type="ECO:0000256" key="3">
    <source>
        <dbReference type="ARBA" id="ARBA00022679"/>
    </source>
</evidence>
<evidence type="ECO:0000256" key="5">
    <source>
        <dbReference type="SAM" id="MobiDB-lite"/>
    </source>
</evidence>
<dbReference type="EMBL" id="ML732779">
    <property type="protein sequence ID" value="KAB8275832.1"/>
    <property type="molecule type" value="Genomic_DNA"/>
</dbReference>
<accession>A0A5N6JAC7</accession>
<dbReference type="SMART" id="SM00825">
    <property type="entry name" value="PKS_KS"/>
    <property type="match status" value="1"/>
</dbReference>
<evidence type="ECO:0000313" key="7">
    <source>
        <dbReference type="EMBL" id="KAB8275832.1"/>
    </source>
</evidence>
<dbReference type="GO" id="GO:0004315">
    <property type="term" value="F:3-oxoacyl-[acyl-carrier-protein] synthase activity"/>
    <property type="evidence" value="ECO:0007669"/>
    <property type="project" value="InterPro"/>
</dbReference>
<dbReference type="SUPFAM" id="SSF53901">
    <property type="entry name" value="Thiolase-like"/>
    <property type="match status" value="1"/>
</dbReference>
<dbReference type="PROSITE" id="PS00606">
    <property type="entry name" value="KS3_1"/>
    <property type="match status" value="1"/>
</dbReference>
<dbReference type="Pfam" id="PF02801">
    <property type="entry name" value="Ketoacyl-synt_C"/>
    <property type="match status" value="1"/>
</dbReference>
<reference evidence="7 8" key="1">
    <citation type="submission" date="2019-04" db="EMBL/GenBank/DDBJ databases">
        <title>Fungal friends and foes A comparative genomics study of 23 Aspergillus species from section Flavi.</title>
        <authorList>
            <consortium name="DOE Joint Genome Institute"/>
            <person name="Kjaerbolling I."/>
            <person name="Vesth T.C."/>
            <person name="Frisvad J.C."/>
            <person name="Nybo J.L."/>
            <person name="Theobald S."/>
            <person name="Kildgaard S."/>
            <person name="Petersen T.I."/>
            <person name="Kuo A."/>
            <person name="Sato A."/>
            <person name="Lyhne E.K."/>
            <person name="Kogle M.E."/>
            <person name="Wiebenga A."/>
            <person name="Kun R.S."/>
            <person name="Lubbers R.J."/>
            <person name="Makela M.R."/>
            <person name="Barry K."/>
            <person name="Chovatia M."/>
            <person name="Clum A."/>
            <person name="Daum C."/>
            <person name="Haridas S."/>
            <person name="He G."/>
            <person name="LaButti K."/>
            <person name="Lipzen A."/>
            <person name="Mondo S."/>
            <person name="Pangilinan J."/>
            <person name="Riley R."/>
            <person name="Salamov A."/>
            <person name="Simmons B.A."/>
            <person name="Magnuson J.K."/>
            <person name="Henrissat B."/>
            <person name="Mortensen U.H."/>
            <person name="Larsen T.O."/>
            <person name="De vries R.P."/>
            <person name="Grigoriev I.V."/>
            <person name="Machida M."/>
            <person name="Baker S.E."/>
            <person name="Andersen M.R."/>
        </authorList>
    </citation>
    <scope>NUCLEOTIDE SEQUENCE [LARGE SCALE GENOMIC DNA]</scope>
    <source>
        <strain evidence="7 8">CBS 117635</strain>
    </source>
</reference>
<dbReference type="PROSITE" id="PS52004">
    <property type="entry name" value="KS3_2"/>
    <property type="match status" value="1"/>
</dbReference>
<comment type="similarity">
    <text evidence="4">Belongs to the thiolase-like superfamily. Beta-ketoacyl-ACP synthases family.</text>
</comment>
<dbReference type="InterPro" id="IPR016039">
    <property type="entry name" value="Thiolase-like"/>
</dbReference>
<evidence type="ECO:0000259" key="6">
    <source>
        <dbReference type="PROSITE" id="PS52004"/>
    </source>
</evidence>
<dbReference type="AlphaFoldDB" id="A0A5N6JAC7"/>
<gene>
    <name evidence="7" type="ORF">BDV30DRAFT_236086</name>
</gene>
<dbReference type="Proteomes" id="UP000326289">
    <property type="component" value="Unassembled WGS sequence"/>
</dbReference>
<sequence length="263" mass="28701">MAGYSNGQTRRTDPTKIATFFGQCNDWHVVGHRKLRCDAYTLQAVQRAFGPGRLAFQFNWEGPTYALDSACAATSSCIHLACMSLTAKDIDMAVAGAANTYRDDADGYCRADFSGAVVLKRLYNAITFMTTSDAAVHERLFHKVLRKARVTPEDISYVEMHGTGTQVGDKAEMGAVSSVFLKQRDGELLPVGAIKANIGHSGAVSCRNVLPAQEHTHVSKGYHTTTGRDASYPQPQLSTPNPEGVEQDSALELERALFDKVYF</sequence>
<feature type="region of interest" description="Disordered" evidence="5">
    <location>
        <begin position="218"/>
        <end position="247"/>
    </location>
</feature>
<proteinExistence type="inferred from homology"/>
<dbReference type="PANTHER" id="PTHR43775">
    <property type="entry name" value="FATTY ACID SYNTHASE"/>
    <property type="match status" value="1"/>
</dbReference>
<keyword evidence="8" id="KW-1185">Reference proteome</keyword>
<keyword evidence="3 4" id="KW-0808">Transferase</keyword>
<dbReference type="InterPro" id="IPR050091">
    <property type="entry name" value="PKS_NRPS_Biosynth_Enz"/>
</dbReference>
<dbReference type="Pfam" id="PF00109">
    <property type="entry name" value="ketoacyl-synt"/>
    <property type="match status" value="1"/>
</dbReference>
<dbReference type="InterPro" id="IPR018201">
    <property type="entry name" value="Ketoacyl_synth_AS"/>
</dbReference>
<evidence type="ECO:0000256" key="1">
    <source>
        <dbReference type="ARBA" id="ARBA00022450"/>
    </source>
</evidence>
<organism evidence="7 8">
    <name type="scientific">Aspergillus minisclerotigenes</name>
    <dbReference type="NCBI Taxonomy" id="656917"/>
    <lineage>
        <taxon>Eukaryota</taxon>
        <taxon>Fungi</taxon>
        <taxon>Dikarya</taxon>
        <taxon>Ascomycota</taxon>
        <taxon>Pezizomycotina</taxon>
        <taxon>Eurotiomycetes</taxon>
        <taxon>Eurotiomycetidae</taxon>
        <taxon>Eurotiales</taxon>
        <taxon>Aspergillaceae</taxon>
        <taxon>Aspergillus</taxon>
        <taxon>Aspergillus subgen. Circumdati</taxon>
    </lineage>
</organism>
<evidence type="ECO:0000313" key="8">
    <source>
        <dbReference type="Proteomes" id="UP000326289"/>
    </source>
</evidence>
<dbReference type="GO" id="GO:0044550">
    <property type="term" value="P:secondary metabolite biosynthetic process"/>
    <property type="evidence" value="ECO:0007669"/>
    <property type="project" value="TreeGrafter"/>
</dbReference>
<keyword evidence="2" id="KW-0597">Phosphoprotein</keyword>
<dbReference type="CDD" id="cd00833">
    <property type="entry name" value="PKS"/>
    <property type="match status" value="1"/>
</dbReference>
<dbReference type="InterPro" id="IPR014031">
    <property type="entry name" value="Ketoacyl_synth_C"/>
</dbReference>
<evidence type="ECO:0000256" key="2">
    <source>
        <dbReference type="ARBA" id="ARBA00022553"/>
    </source>
</evidence>
<keyword evidence="1" id="KW-0596">Phosphopantetheine</keyword>
<evidence type="ECO:0000256" key="4">
    <source>
        <dbReference type="RuleBase" id="RU003694"/>
    </source>
</evidence>
<dbReference type="InterPro" id="IPR014030">
    <property type="entry name" value="Ketoacyl_synth_N"/>
</dbReference>
<dbReference type="GO" id="GO:0004312">
    <property type="term" value="F:fatty acid synthase activity"/>
    <property type="evidence" value="ECO:0007669"/>
    <property type="project" value="TreeGrafter"/>
</dbReference>